<keyword evidence="5" id="KW-0573">Peptidoglycan synthesis</keyword>
<protein>
    <submittedName>
        <fullName evidence="9">Serine hydrolase</fullName>
    </submittedName>
</protein>
<evidence type="ECO:0000256" key="3">
    <source>
        <dbReference type="ARBA" id="ARBA00022801"/>
    </source>
</evidence>
<accession>A0ABT1E788</accession>
<dbReference type="RefSeq" id="WP_262065480.1">
    <property type="nucleotide sequence ID" value="NZ_JAMXOD010000004.1"/>
</dbReference>
<evidence type="ECO:0000313" key="10">
    <source>
        <dbReference type="Proteomes" id="UP001523566"/>
    </source>
</evidence>
<evidence type="ECO:0000256" key="4">
    <source>
        <dbReference type="ARBA" id="ARBA00022960"/>
    </source>
</evidence>
<dbReference type="Pfam" id="PF00768">
    <property type="entry name" value="Peptidase_S11"/>
    <property type="match status" value="1"/>
</dbReference>
<dbReference type="PROSITE" id="PS51257">
    <property type="entry name" value="PROKAR_LIPOPROTEIN"/>
    <property type="match status" value="1"/>
</dbReference>
<comment type="caution">
    <text evidence="9">The sequence shown here is derived from an EMBL/GenBank/DDBJ whole genome shotgun (WGS) entry which is preliminary data.</text>
</comment>
<evidence type="ECO:0000256" key="5">
    <source>
        <dbReference type="ARBA" id="ARBA00022984"/>
    </source>
</evidence>
<evidence type="ECO:0000313" key="9">
    <source>
        <dbReference type="EMBL" id="MCP1101698.1"/>
    </source>
</evidence>
<organism evidence="9 10">
    <name type="scientific">Aequitasia blattaphilus</name>
    <dbReference type="NCBI Taxonomy" id="2949332"/>
    <lineage>
        <taxon>Bacteria</taxon>
        <taxon>Bacillati</taxon>
        <taxon>Bacillota</taxon>
        <taxon>Clostridia</taxon>
        <taxon>Lachnospirales</taxon>
        <taxon>Lachnospiraceae</taxon>
        <taxon>Aequitasia</taxon>
    </lineage>
</organism>
<dbReference type="Gene3D" id="3.40.710.10">
    <property type="entry name" value="DD-peptidase/beta-lactamase superfamily"/>
    <property type="match status" value="1"/>
</dbReference>
<keyword evidence="6" id="KW-0961">Cell wall biogenesis/degradation</keyword>
<keyword evidence="3 9" id="KW-0378">Hydrolase</keyword>
<sequence length="323" mass="35405">MKCINKKMNLLVLLCTLIFLLTGCIRTPEEVVVDYELSTYDKSLFLAELNFQDLCVTLGDVNETGFPNVNTIYGGGLFDVTNQKVLFGQSIFQQMYPASLTKVMTALVASQYGNLDDFVTVSPNAVNVSPDSSLCYLASGDVLTLRDLINGLMLQSGNDAAVAIAEHIAGSETAFVELMNKKAQELMATGTHYINSHGLHDENHYTTPYDMYLIFNAYLKNAELAEIAGKSTYSLSITQADQSQREVTWTTTSLYKKGEIPFPSNYQILGNKTGTTLEAGNCLLTFAQNSINNGQYIVITLGAEAKNIGYETTTGLLESVDYE</sequence>
<keyword evidence="4" id="KW-0133">Cell shape</keyword>
<comment type="similarity">
    <text evidence="1 7">Belongs to the peptidase S11 family.</text>
</comment>
<reference evidence="9 10" key="1">
    <citation type="journal article" date="2022" name="Genome Biol. Evol.">
        <title>Host diet, physiology and behaviors set the stage for Lachnospiraceae cladogenesis.</title>
        <authorList>
            <person name="Vera-Ponce De Leon A."/>
            <person name="Schneider M."/>
            <person name="Jahnes B.C."/>
            <person name="Sadowski V."/>
            <person name="Camuy-Velez L.A."/>
            <person name="Duan J."/>
            <person name="Sabree Z.L."/>
        </authorList>
    </citation>
    <scope>NUCLEOTIDE SEQUENCE [LARGE SCALE GENOMIC DNA]</scope>
    <source>
        <strain evidence="9 10">PAL113</strain>
    </source>
</reference>
<dbReference type="SUPFAM" id="SSF56601">
    <property type="entry name" value="beta-lactamase/transpeptidase-like"/>
    <property type="match status" value="1"/>
</dbReference>
<dbReference type="PRINTS" id="PR00725">
    <property type="entry name" value="DADACBPTASE1"/>
</dbReference>
<dbReference type="InterPro" id="IPR001967">
    <property type="entry name" value="Peptidase_S11_N"/>
</dbReference>
<evidence type="ECO:0000256" key="6">
    <source>
        <dbReference type="ARBA" id="ARBA00023316"/>
    </source>
</evidence>
<dbReference type="GO" id="GO:0016787">
    <property type="term" value="F:hydrolase activity"/>
    <property type="evidence" value="ECO:0007669"/>
    <property type="project" value="UniProtKB-KW"/>
</dbReference>
<evidence type="ECO:0000256" key="1">
    <source>
        <dbReference type="ARBA" id="ARBA00007164"/>
    </source>
</evidence>
<name>A0ABT1E788_9FIRM</name>
<feature type="domain" description="Peptidase S11 D-alanyl-D-alanine carboxypeptidase A N-terminal" evidence="8">
    <location>
        <begin position="78"/>
        <end position="304"/>
    </location>
</feature>
<dbReference type="InterPro" id="IPR012338">
    <property type="entry name" value="Beta-lactam/transpept-like"/>
</dbReference>
<dbReference type="PANTHER" id="PTHR21581">
    <property type="entry name" value="D-ALANYL-D-ALANINE CARBOXYPEPTIDASE"/>
    <property type="match status" value="1"/>
</dbReference>
<evidence type="ECO:0000256" key="2">
    <source>
        <dbReference type="ARBA" id="ARBA00022729"/>
    </source>
</evidence>
<dbReference type="InterPro" id="IPR018044">
    <property type="entry name" value="Peptidase_S11"/>
</dbReference>
<keyword evidence="10" id="KW-1185">Reference proteome</keyword>
<evidence type="ECO:0000259" key="8">
    <source>
        <dbReference type="Pfam" id="PF00768"/>
    </source>
</evidence>
<dbReference type="EMBL" id="JAMZFW010000004">
    <property type="protein sequence ID" value="MCP1101698.1"/>
    <property type="molecule type" value="Genomic_DNA"/>
</dbReference>
<keyword evidence="2" id="KW-0732">Signal</keyword>
<evidence type="ECO:0000256" key="7">
    <source>
        <dbReference type="RuleBase" id="RU004016"/>
    </source>
</evidence>
<dbReference type="Proteomes" id="UP001523566">
    <property type="component" value="Unassembled WGS sequence"/>
</dbReference>
<gene>
    <name evidence="9" type="ORF">NK125_04620</name>
</gene>
<proteinExistence type="inferred from homology"/>
<dbReference type="PANTHER" id="PTHR21581:SF33">
    <property type="entry name" value="D-ALANYL-D-ALANINE CARBOXYPEPTIDASE DACB"/>
    <property type="match status" value="1"/>
</dbReference>